<comment type="subcellular location">
    <subcellularLocation>
        <location evidence="3">Endoplasmic reticulum membrane</location>
        <topology evidence="3">Multi-pass membrane protein</topology>
    </subcellularLocation>
    <subcellularLocation>
        <location evidence="2">Mitochondrion outer membrane</location>
    </subcellularLocation>
</comment>
<evidence type="ECO:0000256" key="16">
    <source>
        <dbReference type="ARBA" id="ARBA00049385"/>
    </source>
</evidence>
<evidence type="ECO:0000256" key="2">
    <source>
        <dbReference type="ARBA" id="ARBA00004294"/>
    </source>
</evidence>
<dbReference type="Proteomes" id="UP001558652">
    <property type="component" value="Unassembled WGS sequence"/>
</dbReference>
<keyword evidence="11" id="KW-0007">Acetylation</keyword>
<keyword evidence="7 17" id="KW-0812">Transmembrane</keyword>
<evidence type="ECO:0000256" key="14">
    <source>
        <dbReference type="ARBA" id="ARBA00038540"/>
    </source>
</evidence>
<keyword evidence="12" id="KW-0496">Mitochondrion</keyword>
<dbReference type="PANTHER" id="PTHR10689">
    <property type="entry name" value="MICROSOMAL GLUTATHIONE S-TRANSFERASE 1"/>
    <property type="match status" value="1"/>
</dbReference>
<accession>A0ABD0YED2</accession>
<evidence type="ECO:0000256" key="11">
    <source>
        <dbReference type="ARBA" id="ARBA00022990"/>
    </source>
</evidence>
<keyword evidence="10 17" id="KW-1133">Transmembrane helix</keyword>
<organism evidence="18 19">
    <name type="scientific">Ranatra chinensis</name>
    <dbReference type="NCBI Taxonomy" id="642074"/>
    <lineage>
        <taxon>Eukaryota</taxon>
        <taxon>Metazoa</taxon>
        <taxon>Ecdysozoa</taxon>
        <taxon>Arthropoda</taxon>
        <taxon>Hexapoda</taxon>
        <taxon>Insecta</taxon>
        <taxon>Pterygota</taxon>
        <taxon>Neoptera</taxon>
        <taxon>Paraneoptera</taxon>
        <taxon>Hemiptera</taxon>
        <taxon>Heteroptera</taxon>
        <taxon>Panheteroptera</taxon>
        <taxon>Nepomorpha</taxon>
        <taxon>Nepidae</taxon>
        <taxon>Ranatrinae</taxon>
        <taxon>Ranatra</taxon>
    </lineage>
</organism>
<evidence type="ECO:0000313" key="18">
    <source>
        <dbReference type="EMBL" id="KAL1129004.1"/>
    </source>
</evidence>
<dbReference type="GO" id="GO:0005789">
    <property type="term" value="C:endoplasmic reticulum membrane"/>
    <property type="evidence" value="ECO:0007669"/>
    <property type="project" value="UniProtKB-SubCell"/>
</dbReference>
<dbReference type="EC" id="2.5.1.18" evidence="5"/>
<dbReference type="InterPro" id="IPR001129">
    <property type="entry name" value="Membr-assoc_MAPEG"/>
</dbReference>
<evidence type="ECO:0000256" key="5">
    <source>
        <dbReference type="ARBA" id="ARBA00012452"/>
    </source>
</evidence>
<evidence type="ECO:0000256" key="7">
    <source>
        <dbReference type="ARBA" id="ARBA00022692"/>
    </source>
</evidence>
<dbReference type="GO" id="GO:0004364">
    <property type="term" value="F:glutathione transferase activity"/>
    <property type="evidence" value="ECO:0007669"/>
    <property type="project" value="UniProtKB-EC"/>
</dbReference>
<feature type="transmembrane region" description="Helical" evidence="17">
    <location>
        <begin position="131"/>
        <end position="153"/>
    </location>
</feature>
<evidence type="ECO:0000256" key="17">
    <source>
        <dbReference type="SAM" id="Phobius"/>
    </source>
</evidence>
<dbReference type="EMBL" id="JBFDAA010000009">
    <property type="protein sequence ID" value="KAL1129004.1"/>
    <property type="molecule type" value="Genomic_DNA"/>
</dbReference>
<proteinExistence type="inferred from homology"/>
<comment type="subunit">
    <text evidence="14">Homotrimer; The trimer binds only one molecule of glutathione.</text>
</comment>
<evidence type="ECO:0000256" key="6">
    <source>
        <dbReference type="ARBA" id="ARBA00022679"/>
    </source>
</evidence>
<dbReference type="Pfam" id="PF01124">
    <property type="entry name" value="MAPEG"/>
    <property type="match status" value="1"/>
</dbReference>
<dbReference type="PANTHER" id="PTHR10689:SF6">
    <property type="entry name" value="MICROSOMAL GLUTATHIONE S-TRANSFERASE 1"/>
    <property type="match status" value="1"/>
</dbReference>
<dbReference type="InterPro" id="IPR040162">
    <property type="entry name" value="MGST1-like"/>
</dbReference>
<comment type="function">
    <text evidence="1">Conjugation of reduced glutathione to a wide number of exogenous and endogenous hydrophobic electrophiles.</text>
</comment>
<comment type="similarity">
    <text evidence="4">Belongs to the MAPEG family.</text>
</comment>
<comment type="caution">
    <text evidence="18">The sequence shown here is derived from an EMBL/GenBank/DDBJ whole genome shotgun (WGS) entry which is preliminary data.</text>
</comment>
<evidence type="ECO:0000256" key="1">
    <source>
        <dbReference type="ARBA" id="ARBA00003701"/>
    </source>
</evidence>
<sequence length="155" mass="17264">MAPASSMLTTDNPVFAAYLFYCSVLVVKVLSMAALTARQRFGKQVFANPEDSSLTPKGKVKYDDPDVERVRRAHLNDLENIPFFILSAFAYTMTNPTPWLAVNLFRAFTIARIVHTFVYAVFVVPQPARAIAFFVGIGVTMYMSLVSIAYFSFAA</sequence>
<evidence type="ECO:0000256" key="10">
    <source>
        <dbReference type="ARBA" id="ARBA00022989"/>
    </source>
</evidence>
<keyword evidence="9" id="KW-0256">Endoplasmic reticulum</keyword>
<dbReference type="GO" id="GO:0005741">
    <property type="term" value="C:mitochondrial outer membrane"/>
    <property type="evidence" value="ECO:0007669"/>
    <property type="project" value="UniProtKB-SubCell"/>
</dbReference>
<keyword evidence="13 17" id="KW-0472">Membrane</keyword>
<feature type="transmembrane region" description="Helical" evidence="17">
    <location>
        <begin position="100"/>
        <end position="124"/>
    </location>
</feature>
<evidence type="ECO:0000256" key="3">
    <source>
        <dbReference type="ARBA" id="ARBA00004477"/>
    </source>
</evidence>
<dbReference type="InterPro" id="IPR023352">
    <property type="entry name" value="MAPEG-like_dom_sf"/>
</dbReference>
<evidence type="ECO:0000256" key="9">
    <source>
        <dbReference type="ARBA" id="ARBA00022824"/>
    </source>
</evidence>
<keyword evidence="6" id="KW-0808">Transferase</keyword>
<dbReference type="SUPFAM" id="SSF161084">
    <property type="entry name" value="MAPEG domain-like"/>
    <property type="match status" value="1"/>
</dbReference>
<dbReference type="AlphaFoldDB" id="A0ABD0YED2"/>
<feature type="transmembrane region" description="Helical" evidence="17">
    <location>
        <begin position="78"/>
        <end position="94"/>
    </location>
</feature>
<reference evidence="18 19" key="1">
    <citation type="submission" date="2024-07" db="EMBL/GenBank/DDBJ databases">
        <title>Chromosome-level genome assembly of the water stick insect Ranatra chinensis (Heteroptera: Nepidae).</title>
        <authorList>
            <person name="Liu X."/>
        </authorList>
    </citation>
    <scope>NUCLEOTIDE SEQUENCE [LARGE SCALE GENOMIC DNA]</scope>
    <source>
        <strain evidence="18">Cailab_2021Rc</strain>
        <tissue evidence="18">Muscle</tissue>
    </source>
</reference>
<evidence type="ECO:0000256" key="15">
    <source>
        <dbReference type="ARBA" id="ARBA00039397"/>
    </source>
</evidence>
<dbReference type="Gene3D" id="1.20.120.550">
    <property type="entry name" value="Membrane associated eicosanoid/glutathione metabolism-like domain"/>
    <property type="match status" value="1"/>
</dbReference>
<protein>
    <recommendedName>
        <fullName evidence="15">Microsomal glutathione S-transferase 1</fullName>
        <ecNumber evidence="5">2.5.1.18</ecNumber>
    </recommendedName>
</protein>
<dbReference type="FunFam" id="1.20.120.550:FF:000002">
    <property type="entry name" value="Microsomal glutathione S-transferase 1"/>
    <property type="match status" value="1"/>
</dbReference>
<name>A0ABD0YED2_9HEMI</name>
<evidence type="ECO:0000313" key="19">
    <source>
        <dbReference type="Proteomes" id="UP001558652"/>
    </source>
</evidence>
<gene>
    <name evidence="18" type="ORF">AAG570_013536</name>
</gene>
<comment type="catalytic activity">
    <reaction evidence="16">
        <text>RX + glutathione = an S-substituted glutathione + a halide anion + H(+)</text>
        <dbReference type="Rhea" id="RHEA:16437"/>
        <dbReference type="ChEBI" id="CHEBI:15378"/>
        <dbReference type="ChEBI" id="CHEBI:16042"/>
        <dbReference type="ChEBI" id="CHEBI:17792"/>
        <dbReference type="ChEBI" id="CHEBI:57925"/>
        <dbReference type="ChEBI" id="CHEBI:90779"/>
        <dbReference type="EC" id="2.5.1.18"/>
    </reaction>
    <physiologicalReaction direction="left-to-right" evidence="16">
        <dbReference type="Rhea" id="RHEA:16438"/>
    </physiologicalReaction>
</comment>
<evidence type="ECO:0000256" key="13">
    <source>
        <dbReference type="ARBA" id="ARBA00023136"/>
    </source>
</evidence>
<evidence type="ECO:0000256" key="8">
    <source>
        <dbReference type="ARBA" id="ARBA00022787"/>
    </source>
</evidence>
<evidence type="ECO:0000256" key="12">
    <source>
        <dbReference type="ARBA" id="ARBA00023128"/>
    </source>
</evidence>
<evidence type="ECO:0000256" key="4">
    <source>
        <dbReference type="ARBA" id="ARBA00010459"/>
    </source>
</evidence>
<feature type="transmembrane region" description="Helical" evidence="17">
    <location>
        <begin position="15"/>
        <end position="35"/>
    </location>
</feature>
<keyword evidence="8" id="KW-1000">Mitochondrion outer membrane</keyword>
<keyword evidence="19" id="KW-1185">Reference proteome</keyword>